<organism evidence="1 2">
    <name type="scientific">Capnocytophaga cynodegmi</name>
    <dbReference type="NCBI Taxonomy" id="28189"/>
    <lineage>
        <taxon>Bacteria</taxon>
        <taxon>Pseudomonadati</taxon>
        <taxon>Bacteroidota</taxon>
        <taxon>Flavobacteriia</taxon>
        <taxon>Flavobacteriales</taxon>
        <taxon>Flavobacteriaceae</taxon>
        <taxon>Capnocytophaga</taxon>
    </lineage>
</organism>
<name>A0A0B7HBY6_9FLAO</name>
<gene>
    <name evidence="1" type="ORF">CCYN74_30184</name>
</gene>
<dbReference type="RefSeq" id="WP_018278669.1">
    <property type="nucleotide sequence ID" value="NZ_CDOG01000023.1"/>
</dbReference>
<evidence type="ECO:0000313" key="1">
    <source>
        <dbReference type="EMBL" id="CEN38523.1"/>
    </source>
</evidence>
<dbReference type="EMBL" id="CDOG01000023">
    <property type="protein sequence ID" value="CEN38523.1"/>
    <property type="molecule type" value="Genomic_DNA"/>
</dbReference>
<evidence type="ECO:0000313" key="2">
    <source>
        <dbReference type="Proteomes" id="UP000038083"/>
    </source>
</evidence>
<accession>A0A0B7HBY6</accession>
<protein>
    <submittedName>
        <fullName evidence="1">Uncharacterized protein</fullName>
    </submittedName>
</protein>
<dbReference type="AlphaFoldDB" id="A0A0B7HBY6"/>
<dbReference type="InterPro" id="IPR008969">
    <property type="entry name" value="CarboxyPept-like_regulatory"/>
</dbReference>
<reference evidence="1 2" key="1">
    <citation type="submission" date="2015-01" db="EMBL/GenBank/DDBJ databases">
        <authorList>
            <person name="MANFREDI Pablo"/>
        </authorList>
    </citation>
    <scope>NUCLEOTIDE SEQUENCE [LARGE SCALE GENOMIC DNA]</scope>
    <source>
        <strain evidence="1 2">Ccy74</strain>
    </source>
</reference>
<dbReference type="SUPFAM" id="SSF49464">
    <property type="entry name" value="Carboxypeptidase regulatory domain-like"/>
    <property type="match status" value="1"/>
</dbReference>
<dbReference type="Proteomes" id="UP000038083">
    <property type="component" value="Unassembled WGS sequence"/>
</dbReference>
<proteinExistence type="predicted"/>
<sequence>MSKRVKNLFFILCLLFVNLALGQVVVKGKVMSEQGEPLAYVNIGIKDKNVGAISDEQGYFSIAIDASKVNEALTFSHIGFCEKTFKISELTQEPSLVVVLQEKINQLEEVVVVPSKSELVQIGTTSYSSMVYVRYIRGDGKSSDNASSQSSDLPDNIDSGEIAKKIKIGKPSLLVDVNVNLFDIDIDTATFRINVYDIKNNLPNQRINAENIIITQTLKNGWNKFDIEKYNLRYDKPIFITIEYLPKKDETSKSLFKYRGKFFGKFITRYHSLGAWDVKKGLTVAMYVTVKQ</sequence>
<dbReference type="OrthoDB" id="1148516at2"/>
<dbReference type="Pfam" id="PF13715">
    <property type="entry name" value="CarbopepD_reg_2"/>
    <property type="match status" value="1"/>
</dbReference>